<dbReference type="Proteomes" id="UP000000753">
    <property type="component" value="Chromosome"/>
</dbReference>
<evidence type="ECO:0000256" key="4">
    <source>
        <dbReference type="ARBA" id="ARBA00023125"/>
    </source>
</evidence>
<dbReference type="RefSeq" id="WP_020914303.1">
    <property type="nucleotide sequence ID" value="NC_011566.1"/>
</dbReference>
<dbReference type="PANTHER" id="PTHR33164">
    <property type="entry name" value="TRANSCRIPTIONAL REGULATOR, MARR FAMILY"/>
    <property type="match status" value="1"/>
</dbReference>
<reference evidence="7 8" key="1">
    <citation type="journal article" date="2008" name="PLoS ONE">
        <title>Environmental adaptation: genomic analysis of the piezotolerant and psychrotolerant deep-sea iron reducing bacterium Shewanella piezotolerans WP3.</title>
        <authorList>
            <person name="Wang F."/>
            <person name="Wang J."/>
            <person name="Jian H."/>
            <person name="Zhang B."/>
            <person name="Li S."/>
            <person name="Wang F."/>
            <person name="Zeng X."/>
            <person name="Gao L."/>
            <person name="Bartlett D.H."/>
            <person name="Yu J."/>
            <person name="Hu S."/>
            <person name="Xiao X."/>
        </authorList>
    </citation>
    <scope>NUCLEOTIDE SEQUENCE [LARGE SCALE GENOMIC DNA]</scope>
    <source>
        <strain evidence="8">WP3 / JCM 13877</strain>
    </source>
</reference>
<dbReference type="FunFam" id="1.10.10.10:FF:000163">
    <property type="entry name" value="MarR family transcriptional regulator"/>
    <property type="match status" value="1"/>
</dbReference>
<feature type="domain" description="HTH marR-type" evidence="6">
    <location>
        <begin position="13"/>
        <end position="143"/>
    </location>
</feature>
<dbReference type="KEGG" id="swp:swp_4319"/>
<sequence>MANDSIRDPLCLDNQICFSLYSATNAMVRAYRPLLEKLDLTYSQYLAMMVLWQSDGISVKDMGEQLHLDSGTLTPLLKRLETKGLVIRGRSEHDERVRVLNITAAARVLKLEAEKVPEQMKCQIKISDAKLMQLKSLCDEVYGNFTE</sequence>
<evidence type="ECO:0000259" key="6">
    <source>
        <dbReference type="PROSITE" id="PS50995"/>
    </source>
</evidence>
<gene>
    <name evidence="7" type="ordered locus">swp_4319</name>
</gene>
<dbReference type="Gene3D" id="1.10.10.10">
    <property type="entry name" value="Winged helix-like DNA-binding domain superfamily/Winged helix DNA-binding domain"/>
    <property type="match status" value="1"/>
</dbReference>
<evidence type="ECO:0000313" key="7">
    <source>
        <dbReference type="EMBL" id="ACJ30968.1"/>
    </source>
</evidence>
<keyword evidence="5" id="KW-0804">Transcription</keyword>
<dbReference type="InterPro" id="IPR000835">
    <property type="entry name" value="HTH_MarR-typ"/>
</dbReference>
<comment type="subcellular location">
    <subcellularLocation>
        <location evidence="1">Cytoplasm</location>
    </subcellularLocation>
</comment>
<keyword evidence="4" id="KW-0238">DNA-binding</keyword>
<dbReference type="SUPFAM" id="SSF46785">
    <property type="entry name" value="Winged helix' DNA-binding domain"/>
    <property type="match status" value="1"/>
</dbReference>
<dbReference type="InterPro" id="IPR039422">
    <property type="entry name" value="MarR/SlyA-like"/>
</dbReference>
<dbReference type="EMBL" id="CP000472">
    <property type="protein sequence ID" value="ACJ30968.1"/>
    <property type="molecule type" value="Genomic_DNA"/>
</dbReference>
<keyword evidence="8" id="KW-1185">Reference proteome</keyword>
<accession>B8CUB2</accession>
<evidence type="ECO:0000256" key="5">
    <source>
        <dbReference type="ARBA" id="ARBA00023163"/>
    </source>
</evidence>
<evidence type="ECO:0000256" key="3">
    <source>
        <dbReference type="ARBA" id="ARBA00023015"/>
    </source>
</evidence>
<dbReference type="STRING" id="225849.swp_4319"/>
<dbReference type="PANTHER" id="PTHR33164:SF100">
    <property type="entry name" value="OSPR"/>
    <property type="match status" value="1"/>
</dbReference>
<keyword evidence="2" id="KW-0963">Cytoplasm</keyword>
<dbReference type="InterPro" id="IPR055166">
    <property type="entry name" value="Transc_reg_Sar_Rot_HTH"/>
</dbReference>
<dbReference type="GO" id="GO:0003700">
    <property type="term" value="F:DNA-binding transcription factor activity"/>
    <property type="evidence" value="ECO:0007669"/>
    <property type="project" value="InterPro"/>
</dbReference>
<evidence type="ECO:0000256" key="1">
    <source>
        <dbReference type="ARBA" id="ARBA00004496"/>
    </source>
</evidence>
<dbReference type="PROSITE" id="PS50995">
    <property type="entry name" value="HTH_MARR_2"/>
    <property type="match status" value="1"/>
</dbReference>
<evidence type="ECO:0000256" key="2">
    <source>
        <dbReference type="ARBA" id="ARBA00022490"/>
    </source>
</evidence>
<organism evidence="7 8">
    <name type="scientific">Shewanella piezotolerans (strain WP3 / JCM 13877)</name>
    <dbReference type="NCBI Taxonomy" id="225849"/>
    <lineage>
        <taxon>Bacteria</taxon>
        <taxon>Pseudomonadati</taxon>
        <taxon>Pseudomonadota</taxon>
        <taxon>Gammaproteobacteria</taxon>
        <taxon>Alteromonadales</taxon>
        <taxon>Shewanellaceae</taxon>
        <taxon>Shewanella</taxon>
    </lineage>
</organism>
<proteinExistence type="predicted"/>
<dbReference type="InterPro" id="IPR036388">
    <property type="entry name" value="WH-like_DNA-bd_sf"/>
</dbReference>
<dbReference type="HOGENOM" id="CLU_083287_3_2_6"/>
<dbReference type="Pfam" id="PF22381">
    <property type="entry name" value="Staph_reg_Sar_Rot"/>
    <property type="match status" value="1"/>
</dbReference>
<dbReference type="InterPro" id="IPR036390">
    <property type="entry name" value="WH_DNA-bd_sf"/>
</dbReference>
<dbReference type="OrthoDB" id="9806864at2"/>
<evidence type="ECO:0000313" key="8">
    <source>
        <dbReference type="Proteomes" id="UP000000753"/>
    </source>
</evidence>
<dbReference type="GO" id="GO:0006950">
    <property type="term" value="P:response to stress"/>
    <property type="evidence" value="ECO:0007669"/>
    <property type="project" value="TreeGrafter"/>
</dbReference>
<dbReference type="SMART" id="SM00347">
    <property type="entry name" value="HTH_MARR"/>
    <property type="match status" value="1"/>
</dbReference>
<dbReference type="AlphaFoldDB" id="B8CUB2"/>
<dbReference type="eggNOG" id="COG1846">
    <property type="taxonomic scope" value="Bacteria"/>
</dbReference>
<protein>
    <submittedName>
        <fullName evidence="7">Regulatory protein, MarR</fullName>
    </submittedName>
</protein>
<keyword evidence="3" id="KW-0805">Transcription regulation</keyword>
<dbReference type="GO" id="GO:0005737">
    <property type="term" value="C:cytoplasm"/>
    <property type="evidence" value="ECO:0007669"/>
    <property type="project" value="UniProtKB-SubCell"/>
</dbReference>
<dbReference type="GO" id="GO:0003677">
    <property type="term" value="F:DNA binding"/>
    <property type="evidence" value="ECO:0007669"/>
    <property type="project" value="UniProtKB-KW"/>
</dbReference>
<name>B8CUB2_SHEPW</name>